<dbReference type="GO" id="GO:0016491">
    <property type="term" value="F:oxidoreductase activity"/>
    <property type="evidence" value="ECO:0007669"/>
    <property type="project" value="InterPro"/>
</dbReference>
<organism evidence="1 2">
    <name type="scientific">Mycobacterium talmoniae</name>
    <dbReference type="NCBI Taxonomy" id="1858794"/>
    <lineage>
        <taxon>Bacteria</taxon>
        <taxon>Bacillati</taxon>
        <taxon>Actinomycetota</taxon>
        <taxon>Actinomycetes</taxon>
        <taxon>Mycobacteriales</taxon>
        <taxon>Mycobacteriaceae</taxon>
        <taxon>Mycobacterium</taxon>
    </lineage>
</organism>
<reference evidence="1 2" key="1">
    <citation type="submission" date="2016-10" db="EMBL/GenBank/DDBJ databases">
        <title>Genome sequence of Mycobacterium talmonii.</title>
        <authorList>
            <person name="Greninger A.L."/>
            <person name="Elliott B."/>
            <person name="Vasireddy S."/>
            <person name="Vasireddy R."/>
        </authorList>
    </citation>
    <scope>NUCLEOTIDE SEQUENCE [LARGE SCALE GENOMIC DNA]</scope>
    <source>
        <strain evidence="2">NE-TNMC-100812</strain>
    </source>
</reference>
<sequence>MTATRSVEDRIDRLSRASQRHVIDPDVDVIGQFGAGQVLPDELLSLHGMDLRLSADQKARLAREEVAAVMDLGIRFEAVLMAGFCFDLAARRDLNDPRSVFALHEVGEETRHSRLFLRVIDQLQPASRSPFVPRGRLSRWLETRSNFAIVRRQAFFLTLVLGGEEMPDLLQKLASEHPDTDPFLAAVNRYHRQEEARHLSFARLRIPEVWAEASWVDRVSVRYVAPVVLHELFHMLVHPGVYGTIGLPKWRTWRAVRRLPQRRELLQRATRPVLKALIDGGALRPGRIPRPWRVLCAVDRDGRPRAQLSNV</sequence>
<dbReference type="Proteomes" id="UP000179734">
    <property type="component" value="Unassembled WGS sequence"/>
</dbReference>
<proteinExistence type="predicted"/>
<dbReference type="InterPro" id="IPR025859">
    <property type="entry name" value="AurF/CmlI"/>
</dbReference>
<dbReference type="EMBL" id="MLQM01000025">
    <property type="protein sequence ID" value="OHV05020.1"/>
    <property type="molecule type" value="Genomic_DNA"/>
</dbReference>
<dbReference type="InterPro" id="IPR009078">
    <property type="entry name" value="Ferritin-like_SF"/>
</dbReference>
<dbReference type="InterPro" id="IPR012348">
    <property type="entry name" value="RNR-like"/>
</dbReference>
<gene>
    <name evidence="1" type="ORF">BKN37_07380</name>
</gene>
<comment type="caution">
    <text evidence="1">The sequence shown here is derived from an EMBL/GenBank/DDBJ whole genome shotgun (WGS) entry which is preliminary data.</text>
</comment>
<protein>
    <recommendedName>
        <fullName evidence="3">Diiron oxygenase</fullName>
    </recommendedName>
</protein>
<evidence type="ECO:0008006" key="3">
    <source>
        <dbReference type="Google" id="ProtNLM"/>
    </source>
</evidence>
<dbReference type="AlphaFoldDB" id="A0A1S1NM25"/>
<keyword evidence="2" id="KW-1185">Reference proteome</keyword>
<dbReference type="RefSeq" id="WP_071023923.1">
    <property type="nucleotide sequence ID" value="NZ_MLQM01000025.1"/>
</dbReference>
<dbReference type="Gene3D" id="1.10.620.20">
    <property type="entry name" value="Ribonucleotide Reductase, subunit A"/>
    <property type="match status" value="1"/>
</dbReference>
<name>A0A1S1NM25_9MYCO</name>
<evidence type="ECO:0000313" key="1">
    <source>
        <dbReference type="EMBL" id="OHV05020.1"/>
    </source>
</evidence>
<dbReference type="Pfam" id="PF11583">
    <property type="entry name" value="AurF"/>
    <property type="match status" value="1"/>
</dbReference>
<accession>A0A1S1NM25</accession>
<evidence type="ECO:0000313" key="2">
    <source>
        <dbReference type="Proteomes" id="UP000179734"/>
    </source>
</evidence>
<dbReference type="SUPFAM" id="SSF47240">
    <property type="entry name" value="Ferritin-like"/>
    <property type="match status" value="1"/>
</dbReference>